<evidence type="ECO:0000256" key="1">
    <source>
        <dbReference type="ARBA" id="ARBA00022485"/>
    </source>
</evidence>
<keyword evidence="1 7" id="KW-0004">4Fe-4S</keyword>
<feature type="binding site" evidence="8">
    <location>
        <position position="140"/>
    </location>
    <ligand>
        <name>(3R)-3-methyl-D-ornithine</name>
        <dbReference type="ChEBI" id="CHEBI:64642"/>
    </ligand>
</feature>
<dbReference type="InterPro" id="IPR013785">
    <property type="entry name" value="Aldolase_TIM"/>
</dbReference>
<dbReference type="GO" id="GO:0051539">
    <property type="term" value="F:4 iron, 4 sulfur cluster binding"/>
    <property type="evidence" value="ECO:0007669"/>
    <property type="project" value="UniProtKB-KW"/>
</dbReference>
<comment type="cofactor">
    <cofactor evidence="7">
        <name>[4Fe-4S] cluster</name>
        <dbReference type="ChEBI" id="CHEBI:49883"/>
    </cofactor>
    <text evidence="7">Binds 1 [4Fe-4S] cluster. The cluster is coordinated with 3 cysteines and an exchangeable S-adenosyl-L-methionine.</text>
</comment>
<dbReference type="EMBL" id="CP027228">
    <property type="protein sequence ID" value="AVM48066.1"/>
    <property type="molecule type" value="Genomic_DNA"/>
</dbReference>
<keyword evidence="3" id="KW-0479">Metal-binding</keyword>
<evidence type="ECO:0000313" key="10">
    <source>
        <dbReference type="EMBL" id="AVM48066.1"/>
    </source>
</evidence>
<evidence type="ECO:0000256" key="6">
    <source>
        <dbReference type="ARBA" id="ARBA00034078"/>
    </source>
</evidence>
<dbReference type="OrthoDB" id="9775764at2"/>
<feature type="binding site" evidence="7">
    <location>
        <position position="65"/>
    </location>
    <ligand>
        <name>[4Fe-4S] cluster</name>
        <dbReference type="ChEBI" id="CHEBI:49883"/>
        <note>4Fe-4S-S-AdoMet</note>
    </ligand>
</feature>
<dbReference type="Gene3D" id="3.20.20.70">
    <property type="entry name" value="Aldolase class I"/>
    <property type="match status" value="1"/>
</dbReference>
<evidence type="ECO:0000313" key="11">
    <source>
        <dbReference type="Proteomes" id="UP000237883"/>
    </source>
</evidence>
<dbReference type="NCBIfam" id="TIGR03956">
    <property type="entry name" value="rSAM_HydE"/>
    <property type="match status" value="1"/>
</dbReference>
<feature type="binding site" evidence="7">
    <location>
        <position position="69"/>
    </location>
    <ligand>
        <name>[4Fe-4S] cluster</name>
        <dbReference type="ChEBI" id="CHEBI:49883"/>
        <note>4Fe-4S-S-AdoMet</note>
    </ligand>
</feature>
<dbReference type="SFLD" id="SFLDG01060">
    <property type="entry name" value="BATS_domain_containing"/>
    <property type="match status" value="1"/>
</dbReference>
<dbReference type="PIRSF" id="PIRSF004762">
    <property type="entry name" value="CHP00423"/>
    <property type="match status" value="1"/>
</dbReference>
<dbReference type="SFLD" id="SFLDF00348">
    <property type="entry name" value="FeFe_hydrogenase_maturase_(Hyd"/>
    <property type="match status" value="1"/>
</dbReference>
<dbReference type="GO" id="GO:0046872">
    <property type="term" value="F:metal ion binding"/>
    <property type="evidence" value="ECO:0007669"/>
    <property type="project" value="UniProtKB-KW"/>
</dbReference>
<evidence type="ECO:0000256" key="2">
    <source>
        <dbReference type="ARBA" id="ARBA00022691"/>
    </source>
</evidence>
<feature type="binding site" evidence="8">
    <location>
        <position position="165"/>
    </location>
    <ligand>
        <name>S-adenosyl-L-methionine</name>
        <dbReference type="ChEBI" id="CHEBI:59789"/>
    </ligand>
</feature>
<evidence type="ECO:0000256" key="5">
    <source>
        <dbReference type="ARBA" id="ARBA00023014"/>
    </source>
</evidence>
<dbReference type="GeneID" id="78391439"/>
<keyword evidence="2 7" id="KW-0949">S-adenosyl-L-methionine</keyword>
<feature type="binding site" evidence="8">
    <location>
        <position position="185"/>
    </location>
    <ligand>
        <name>S-adenosyl-L-methionine</name>
        <dbReference type="ChEBI" id="CHEBI:59789"/>
    </ligand>
</feature>
<dbReference type="SFLD" id="SFLDS00029">
    <property type="entry name" value="Radical_SAM"/>
    <property type="match status" value="1"/>
</dbReference>
<dbReference type="GO" id="GO:0042364">
    <property type="term" value="P:water-soluble vitamin biosynthetic process"/>
    <property type="evidence" value="ECO:0007669"/>
    <property type="project" value="UniProtKB-ARBA"/>
</dbReference>
<dbReference type="SFLD" id="SFLDG01280">
    <property type="entry name" value="HydE/PylB-like"/>
    <property type="match status" value="1"/>
</dbReference>
<dbReference type="GO" id="GO:0016740">
    <property type="term" value="F:transferase activity"/>
    <property type="evidence" value="ECO:0007669"/>
    <property type="project" value="TreeGrafter"/>
</dbReference>
<dbReference type="PROSITE" id="PS51918">
    <property type="entry name" value="RADICAL_SAM"/>
    <property type="match status" value="1"/>
</dbReference>
<dbReference type="InterPro" id="IPR034422">
    <property type="entry name" value="HydE/PylB-like"/>
</dbReference>
<dbReference type="InterPro" id="IPR024021">
    <property type="entry name" value="FeFe-hyd_HydE_rSAM"/>
</dbReference>
<evidence type="ECO:0000256" key="7">
    <source>
        <dbReference type="PIRSR" id="PIRSR004762-1"/>
    </source>
</evidence>
<dbReference type="SMART" id="SM00729">
    <property type="entry name" value="Elp3"/>
    <property type="match status" value="1"/>
</dbReference>
<dbReference type="AlphaFoldDB" id="A0A2S0L450"/>
<feature type="domain" description="Radical SAM core" evidence="9">
    <location>
        <begin position="51"/>
        <end position="273"/>
    </location>
</feature>
<protein>
    <submittedName>
        <fullName evidence="10">[FeFe] hydrogenase H-cluster radical SAM maturase HydE</fullName>
    </submittedName>
</protein>
<proteinExistence type="predicted"/>
<organism evidence="10 11">
    <name type="scientific">Mogibacterium diversum</name>
    <dbReference type="NCBI Taxonomy" id="114527"/>
    <lineage>
        <taxon>Bacteria</taxon>
        <taxon>Bacillati</taxon>
        <taxon>Bacillota</taxon>
        <taxon>Clostridia</taxon>
        <taxon>Peptostreptococcales</taxon>
        <taxon>Anaerovoracaceae</taxon>
        <taxon>Mogibacterium</taxon>
    </lineage>
</organism>
<reference evidence="11" key="1">
    <citation type="submission" date="2018-02" db="EMBL/GenBank/DDBJ databases">
        <authorList>
            <person name="Holder M.E."/>
            <person name="Ajami N.J."/>
            <person name="Petrosino J.F."/>
        </authorList>
    </citation>
    <scope>NUCLEOTIDE SEQUENCE [LARGE SCALE GENOMIC DNA]</scope>
    <source>
        <strain evidence="11">CCUG 47132</strain>
    </source>
</reference>
<dbReference type="PANTHER" id="PTHR43726:SF1">
    <property type="entry name" value="BIOTIN SYNTHASE"/>
    <property type="match status" value="1"/>
</dbReference>
<dbReference type="GO" id="GO:0044272">
    <property type="term" value="P:sulfur compound biosynthetic process"/>
    <property type="evidence" value="ECO:0007669"/>
    <property type="project" value="UniProtKB-ARBA"/>
</dbReference>
<evidence type="ECO:0000259" key="9">
    <source>
        <dbReference type="PROSITE" id="PS51918"/>
    </source>
</evidence>
<dbReference type="Pfam" id="PF04055">
    <property type="entry name" value="Radical_SAM"/>
    <property type="match status" value="1"/>
</dbReference>
<comment type="cofactor">
    <cofactor evidence="6">
        <name>[2Fe-2S] cluster</name>
        <dbReference type="ChEBI" id="CHEBI:190135"/>
    </cofactor>
</comment>
<gene>
    <name evidence="10" type="primary">hydE</name>
    <name evidence="10" type="ORF">C5Q96_04095</name>
</gene>
<sequence>MTEVMRLARKLVEDGLLEHNEYVELLADRDDEVREYLRSTAQGIAVSNYGHDIFLRGLIEYSNTCKNDCYYCGIRRSNDNVERYRLSLEEILSCCEIGYQIGLRTFVLQGGEDPYFTDDMMCEIISSIKSHYPDCALTLSIGEKGRESYERYFAAGADRYLLRHETADIDHYRRLHPESLSLENRMRCLEVLKDIGFQIGAGFMVGSPGQTYDTMASDFEYLKKLNPHMIGIGPFIHHKDTPFRNEADGTLELTLYCLSMLRIMFPKALLPATTALGTIDKTGREKGVLAGANVIMPSLSPDNARSKYLLYEGKVGVKDKAAEGRQLLDERLAEIGYRTVTTRGDYKGWDRT</sequence>
<dbReference type="InterPro" id="IPR007197">
    <property type="entry name" value="rSAM"/>
</dbReference>
<evidence type="ECO:0000256" key="3">
    <source>
        <dbReference type="ARBA" id="ARBA00022723"/>
    </source>
</evidence>
<dbReference type="InterPro" id="IPR006638">
    <property type="entry name" value="Elp3/MiaA/NifB-like_rSAM"/>
</dbReference>
<dbReference type="InterPro" id="IPR010722">
    <property type="entry name" value="BATS_dom"/>
</dbReference>
<feature type="binding site" evidence="7">
    <location>
        <position position="72"/>
    </location>
    <ligand>
        <name>[4Fe-4S] cluster</name>
        <dbReference type="ChEBI" id="CHEBI:49883"/>
        <note>4Fe-4S-S-AdoMet</note>
    </ligand>
</feature>
<dbReference type="RefSeq" id="WP_106057142.1">
    <property type="nucleotide sequence ID" value="NZ_CP027228.1"/>
</dbReference>
<evidence type="ECO:0000256" key="4">
    <source>
        <dbReference type="ARBA" id="ARBA00023004"/>
    </source>
</evidence>
<evidence type="ECO:0000256" key="8">
    <source>
        <dbReference type="PIRSR" id="PIRSR004762-2"/>
    </source>
</evidence>
<dbReference type="KEGG" id="mdv:C5Q96_04095"/>
<accession>A0A2S0L450</accession>
<keyword evidence="5 7" id="KW-0411">Iron-sulfur</keyword>
<dbReference type="SUPFAM" id="SSF102114">
    <property type="entry name" value="Radical SAM enzymes"/>
    <property type="match status" value="1"/>
</dbReference>
<dbReference type="CDD" id="cd01335">
    <property type="entry name" value="Radical_SAM"/>
    <property type="match status" value="1"/>
</dbReference>
<dbReference type="SMART" id="SM00876">
    <property type="entry name" value="BATS"/>
    <property type="match status" value="1"/>
</dbReference>
<name>A0A2S0L450_9FIRM</name>
<dbReference type="Proteomes" id="UP000237883">
    <property type="component" value="Chromosome"/>
</dbReference>
<dbReference type="PANTHER" id="PTHR43726">
    <property type="entry name" value="3-METHYLORNITHINE SYNTHASE"/>
    <property type="match status" value="1"/>
</dbReference>
<keyword evidence="4 7" id="KW-0408">Iron</keyword>
<keyword evidence="11" id="KW-1185">Reference proteome</keyword>
<dbReference type="InterPro" id="IPR058240">
    <property type="entry name" value="rSAM_sf"/>
</dbReference>